<name>A0A1J6HRP6_NICAT</name>
<protein>
    <submittedName>
        <fullName evidence="2">Uncharacterized protein</fullName>
    </submittedName>
</protein>
<dbReference type="Proteomes" id="UP000187609">
    <property type="component" value="Unassembled WGS sequence"/>
</dbReference>
<accession>A0A1J6HRP6</accession>
<feature type="region of interest" description="Disordered" evidence="1">
    <location>
        <begin position="266"/>
        <end position="292"/>
    </location>
</feature>
<dbReference type="Gramene" id="OIS95636">
    <property type="protein sequence ID" value="OIS95636"/>
    <property type="gene ID" value="A4A49_58716"/>
</dbReference>
<reference evidence="2" key="1">
    <citation type="submission" date="2016-11" db="EMBL/GenBank/DDBJ databases">
        <title>The genome of Nicotiana attenuata.</title>
        <authorList>
            <person name="Xu S."/>
            <person name="Brockmoeller T."/>
            <person name="Gaquerel E."/>
            <person name="Navarro A."/>
            <person name="Kuhl H."/>
            <person name="Gase K."/>
            <person name="Ling Z."/>
            <person name="Zhou W."/>
            <person name="Kreitzer C."/>
            <person name="Stanke M."/>
            <person name="Tang H."/>
            <person name="Lyons E."/>
            <person name="Pandey P."/>
            <person name="Pandey S.P."/>
            <person name="Timmermann B."/>
            <person name="Baldwin I.T."/>
        </authorList>
    </citation>
    <scope>NUCLEOTIDE SEQUENCE [LARGE SCALE GENOMIC DNA]</scope>
    <source>
        <strain evidence="2">UT</strain>
    </source>
</reference>
<comment type="caution">
    <text evidence="2">The sequence shown here is derived from an EMBL/GenBank/DDBJ whole genome shotgun (WGS) entry which is preliminary data.</text>
</comment>
<evidence type="ECO:0000313" key="2">
    <source>
        <dbReference type="EMBL" id="OIS95636.1"/>
    </source>
</evidence>
<feature type="non-terminal residue" evidence="2">
    <location>
        <position position="292"/>
    </location>
</feature>
<feature type="region of interest" description="Disordered" evidence="1">
    <location>
        <begin position="114"/>
        <end position="240"/>
    </location>
</feature>
<sequence>QDNQLAIINEVQEVIQLDKVSPVRRGNKITNNSPKKNHNGSGKSLNPTAPIFSPTAPTNQTVNEEVRNAKSTAAWVQRAFVGNTVGINTSCQDIPSQDTRVEGELAKMSAKVNATDAVPRDGEFKSSERVQRSGGKLWSNQIEEDPEEGLIPDRMQDERDSDFDLEDEEQSVNGDANITKNNEEKTLNKDDAAEGNNENTNESQTDTGNPNVHSMNTKNTDVNMGDPGGDGNNIPVHKDGGDGTDVGNIQVANVQTAIVIETKEPVENTMVKQQKESGDLISKQKKSNKLAT</sequence>
<dbReference type="OMA" id="VGINTSC"/>
<feature type="compositionally biased region" description="Polar residues" evidence="1">
    <location>
        <begin position="28"/>
        <end position="47"/>
    </location>
</feature>
<feature type="compositionally biased region" description="Polar residues" evidence="1">
    <location>
        <begin position="171"/>
        <end position="180"/>
    </location>
</feature>
<keyword evidence="3" id="KW-1185">Reference proteome</keyword>
<dbReference type="AlphaFoldDB" id="A0A1J6HRP6"/>
<feature type="compositionally biased region" description="Basic and acidic residues" evidence="1">
    <location>
        <begin position="181"/>
        <end position="192"/>
    </location>
</feature>
<dbReference type="EMBL" id="MJEQ01037194">
    <property type="protein sequence ID" value="OIS95636.1"/>
    <property type="molecule type" value="Genomic_DNA"/>
</dbReference>
<organism evidence="2 3">
    <name type="scientific">Nicotiana attenuata</name>
    <name type="common">Coyote tobacco</name>
    <dbReference type="NCBI Taxonomy" id="49451"/>
    <lineage>
        <taxon>Eukaryota</taxon>
        <taxon>Viridiplantae</taxon>
        <taxon>Streptophyta</taxon>
        <taxon>Embryophyta</taxon>
        <taxon>Tracheophyta</taxon>
        <taxon>Spermatophyta</taxon>
        <taxon>Magnoliopsida</taxon>
        <taxon>eudicotyledons</taxon>
        <taxon>Gunneridae</taxon>
        <taxon>Pentapetalae</taxon>
        <taxon>asterids</taxon>
        <taxon>lamiids</taxon>
        <taxon>Solanales</taxon>
        <taxon>Solanaceae</taxon>
        <taxon>Nicotianoideae</taxon>
        <taxon>Nicotianeae</taxon>
        <taxon>Nicotiana</taxon>
    </lineage>
</organism>
<evidence type="ECO:0000313" key="3">
    <source>
        <dbReference type="Proteomes" id="UP000187609"/>
    </source>
</evidence>
<proteinExistence type="predicted"/>
<feature type="compositionally biased region" description="Acidic residues" evidence="1">
    <location>
        <begin position="159"/>
        <end position="170"/>
    </location>
</feature>
<feature type="compositionally biased region" description="Basic and acidic residues" evidence="1">
    <location>
        <begin position="118"/>
        <end position="131"/>
    </location>
</feature>
<evidence type="ECO:0000256" key="1">
    <source>
        <dbReference type="SAM" id="MobiDB-lite"/>
    </source>
</evidence>
<feature type="compositionally biased region" description="Basic residues" evidence="1">
    <location>
        <begin position="283"/>
        <end position="292"/>
    </location>
</feature>
<gene>
    <name evidence="2" type="ORF">A4A49_58716</name>
</gene>
<feature type="non-terminal residue" evidence="2">
    <location>
        <position position="1"/>
    </location>
</feature>
<feature type="compositionally biased region" description="Polar residues" evidence="1">
    <location>
        <begin position="196"/>
        <end position="222"/>
    </location>
</feature>
<feature type="region of interest" description="Disordered" evidence="1">
    <location>
        <begin position="25"/>
        <end position="58"/>
    </location>
</feature>